<proteinExistence type="inferred from homology"/>
<evidence type="ECO:0000256" key="4">
    <source>
        <dbReference type="ARBA" id="ARBA00022833"/>
    </source>
</evidence>
<keyword evidence="2" id="KW-0479">Metal-binding</keyword>
<evidence type="ECO:0000313" key="7">
    <source>
        <dbReference type="EMBL" id="MCQ4628414.1"/>
    </source>
</evidence>
<dbReference type="PANTHER" id="PTHR42978">
    <property type="entry name" value="QUORUM-QUENCHING LACTONASE YTNP-RELATED-RELATED"/>
    <property type="match status" value="1"/>
</dbReference>
<gene>
    <name evidence="7" type="ORF">GB927_000120</name>
</gene>
<dbReference type="CDD" id="cd07720">
    <property type="entry name" value="OPHC2-like_MBL-fold"/>
    <property type="match status" value="1"/>
</dbReference>
<evidence type="ECO:0000313" key="8">
    <source>
        <dbReference type="Proteomes" id="UP000996601"/>
    </source>
</evidence>
<dbReference type="Pfam" id="PF00753">
    <property type="entry name" value="Lactamase_B"/>
    <property type="match status" value="1"/>
</dbReference>
<dbReference type="InterPro" id="IPR001279">
    <property type="entry name" value="Metallo-B-lactamas"/>
</dbReference>
<dbReference type="Proteomes" id="UP000996601">
    <property type="component" value="Unassembled WGS sequence"/>
</dbReference>
<feature type="signal peptide" evidence="5">
    <location>
        <begin position="1"/>
        <end position="35"/>
    </location>
</feature>
<evidence type="ECO:0000256" key="3">
    <source>
        <dbReference type="ARBA" id="ARBA00022801"/>
    </source>
</evidence>
<accession>A0ABT1QZS2</accession>
<evidence type="ECO:0000259" key="6">
    <source>
        <dbReference type="SMART" id="SM00849"/>
    </source>
</evidence>
<evidence type="ECO:0000256" key="1">
    <source>
        <dbReference type="ARBA" id="ARBA00007749"/>
    </source>
</evidence>
<comment type="similarity">
    <text evidence="1">Belongs to the metallo-beta-lactamase superfamily.</text>
</comment>
<feature type="domain" description="Metallo-beta-lactamase" evidence="6">
    <location>
        <begin position="89"/>
        <end position="292"/>
    </location>
</feature>
<reference evidence="7" key="1">
    <citation type="submission" date="2021-07" db="EMBL/GenBank/DDBJ databases">
        <title>Shinella sp. nov., a novel member of the genus Shinella from water.</title>
        <authorList>
            <person name="Deng Y."/>
        </authorList>
    </citation>
    <scope>NUCLEOTIDE SEQUENCE</scope>
    <source>
        <strain evidence="7">CPCC 100929</strain>
    </source>
</reference>
<dbReference type="RefSeq" id="WP_256114445.1">
    <property type="nucleotide sequence ID" value="NZ_WHSB02000001.1"/>
</dbReference>
<keyword evidence="8" id="KW-1185">Reference proteome</keyword>
<dbReference type="InterPro" id="IPR036866">
    <property type="entry name" value="RibonucZ/Hydroxyglut_hydro"/>
</dbReference>
<dbReference type="PROSITE" id="PS51318">
    <property type="entry name" value="TAT"/>
    <property type="match status" value="1"/>
</dbReference>
<evidence type="ECO:0000256" key="2">
    <source>
        <dbReference type="ARBA" id="ARBA00022723"/>
    </source>
</evidence>
<dbReference type="InterPro" id="IPR006311">
    <property type="entry name" value="TAT_signal"/>
</dbReference>
<protein>
    <submittedName>
        <fullName evidence="7">MBL fold metallo-hydrolase</fullName>
    </submittedName>
</protein>
<sequence>MSAFEFGNIQATRRQVLAGAAAASVSLALPRNVLAAPVHTFSHGAFDISVVSDGFIILPPEVLLPDASAGERADFLKRLGGDAKGAAVQANIPLIRHGQDLILIDTGSGTNFQPSAGRLAENLKTLGVLPEQITKVVFTHVHPDHSGATTTADGKVLFPNAHYYVSEAEWAFWMADDFEARQPSALHGFAKGARRDLSAVEDRLTRVKPGDEILSGMAMVSTPGHTPGHMSVEIAGDGNLLVTGDACTSDTIFFERPDWHFGFDTEPDIALKSRQMLLDRASSEKVKMLGYHWTYPGVGFAEPAGQAYRFVPA</sequence>
<dbReference type="PANTHER" id="PTHR42978:SF6">
    <property type="entry name" value="QUORUM-QUENCHING LACTONASE YTNP-RELATED"/>
    <property type="match status" value="1"/>
</dbReference>
<keyword evidence="5" id="KW-0732">Signal</keyword>
<evidence type="ECO:0000256" key="5">
    <source>
        <dbReference type="SAM" id="SignalP"/>
    </source>
</evidence>
<name>A0ABT1QZS2_9HYPH</name>
<dbReference type="SMART" id="SM00849">
    <property type="entry name" value="Lactamase_B"/>
    <property type="match status" value="1"/>
</dbReference>
<feature type="chain" id="PRO_5045091766" evidence="5">
    <location>
        <begin position="36"/>
        <end position="313"/>
    </location>
</feature>
<dbReference type="EMBL" id="WHSB02000001">
    <property type="protein sequence ID" value="MCQ4628414.1"/>
    <property type="molecule type" value="Genomic_DNA"/>
</dbReference>
<organism evidence="7 8">
    <name type="scientific">Shinella lacus</name>
    <dbReference type="NCBI Taxonomy" id="2654216"/>
    <lineage>
        <taxon>Bacteria</taxon>
        <taxon>Pseudomonadati</taxon>
        <taxon>Pseudomonadota</taxon>
        <taxon>Alphaproteobacteria</taxon>
        <taxon>Hyphomicrobiales</taxon>
        <taxon>Rhizobiaceae</taxon>
        <taxon>Shinella</taxon>
    </lineage>
</organism>
<dbReference type="InterPro" id="IPR051013">
    <property type="entry name" value="MBL_superfamily_lactonases"/>
</dbReference>
<dbReference type="SUPFAM" id="SSF56281">
    <property type="entry name" value="Metallo-hydrolase/oxidoreductase"/>
    <property type="match status" value="1"/>
</dbReference>
<keyword evidence="3" id="KW-0378">Hydrolase</keyword>
<comment type="caution">
    <text evidence="7">The sequence shown here is derived from an EMBL/GenBank/DDBJ whole genome shotgun (WGS) entry which is preliminary data.</text>
</comment>
<keyword evidence="4" id="KW-0862">Zinc</keyword>
<dbReference type="Gene3D" id="3.60.15.10">
    <property type="entry name" value="Ribonuclease Z/Hydroxyacylglutathione hydrolase-like"/>
    <property type="match status" value="1"/>
</dbReference>